<evidence type="ECO:0000256" key="7">
    <source>
        <dbReference type="SAM" id="MobiDB-lite"/>
    </source>
</evidence>
<dbReference type="Gene3D" id="3.10.50.40">
    <property type="match status" value="2"/>
</dbReference>
<dbReference type="EC" id="5.2.1.8" evidence="2"/>
<reference evidence="10 11" key="1">
    <citation type="submission" date="2019-02" db="EMBL/GenBank/DDBJ databases">
        <title>Deep-cultivation of Planctomycetes and their phenomic and genomic characterization uncovers novel biology.</title>
        <authorList>
            <person name="Wiegand S."/>
            <person name="Jogler M."/>
            <person name="Boedeker C."/>
            <person name="Pinto D."/>
            <person name="Vollmers J."/>
            <person name="Rivas-Marin E."/>
            <person name="Kohn T."/>
            <person name="Peeters S.H."/>
            <person name="Heuer A."/>
            <person name="Rast P."/>
            <person name="Oberbeckmann S."/>
            <person name="Bunk B."/>
            <person name="Jeske O."/>
            <person name="Meyerdierks A."/>
            <person name="Storesund J.E."/>
            <person name="Kallscheuer N."/>
            <person name="Luecker S."/>
            <person name="Lage O.M."/>
            <person name="Pohl T."/>
            <person name="Merkel B.J."/>
            <person name="Hornburger P."/>
            <person name="Mueller R.-W."/>
            <person name="Bruemmer F."/>
            <person name="Labrenz M."/>
            <person name="Spormann A.M."/>
            <person name="Op Den Camp H."/>
            <person name="Overmann J."/>
            <person name="Amann R."/>
            <person name="Jetten M.S.M."/>
            <person name="Mascher T."/>
            <person name="Medema M.H."/>
            <person name="Devos D.P."/>
            <person name="Kaster A.-K."/>
            <person name="Ovreas L."/>
            <person name="Rohde M."/>
            <person name="Galperin M.Y."/>
            <person name="Jogler C."/>
        </authorList>
    </citation>
    <scope>NUCLEOTIDE SEQUENCE [LARGE SCALE GENOMIC DNA]</scope>
    <source>
        <strain evidence="10 11">Pla111</strain>
    </source>
</reference>
<dbReference type="SUPFAM" id="SSF109998">
    <property type="entry name" value="Triger factor/SurA peptide-binding domain-like"/>
    <property type="match status" value="2"/>
</dbReference>
<sequence length="643" mass="71045">MARKDAAKTPPERVPANTVVPDRRRWWLAASATLALGALVVGRLLIGNPVAEAAPGDTQTSHRAPATQAGAATTPQQEVMALVNGQDIRRETLIQGCVERHGEGVLESLVNKRLIDHHCRKRGLTVTDADIDAELDRMAKRFKLGREQWLELLEQQRGVSAAEYQRDILWPTLALRKLAGSELVVSDAELKKAYETRFGPGVQVRLIVVSDAQKAQQVQREAAARPAEFARLAMQHSEDINSASIGGLIQPIRLHVGEAAIERAAFSMQADEVSKVITVGPQHAIIKCEGHVPARNVAMAQVRAELEEEIREGKLREVANDLFAKLQNAATIQNVYNDPRLRQSMPGVVATVNGEPITMQELGQECLLRHGKEVLEVEVSHLALRQALQAAGYSVTQQDLESEMRHAARLAGVLDSAGEADMRRWVQMATEEQDVSYELYVRDSVWPSAALKKLTGDRVMVTDDDLKKGYEANYGERVRCLAIVMDDLRRAQEVWDKARQNPSAEYFGELAAEYSIEPSSRSLRGEAPPVRRYGGQPQLEEAAFALSPGEMSGITQVGDKFILLRCEGRTETLDIELAEVHDVLSQDIYEKKIRIAMSEEFDRLRSAARIDNYLTGTSQAPAKAEGQAESRKDTAVRQASGVR</sequence>
<dbReference type="SUPFAM" id="SSF54534">
    <property type="entry name" value="FKBP-like"/>
    <property type="match status" value="2"/>
</dbReference>
<dbReference type="Pfam" id="PF00639">
    <property type="entry name" value="Rotamase"/>
    <property type="match status" value="2"/>
</dbReference>
<protein>
    <recommendedName>
        <fullName evidence="2">peptidylprolyl isomerase</fullName>
        <ecNumber evidence="2">5.2.1.8</ecNumber>
    </recommendedName>
</protein>
<dbReference type="PROSITE" id="PS50198">
    <property type="entry name" value="PPIC_PPIASE_2"/>
    <property type="match status" value="2"/>
</dbReference>
<dbReference type="PANTHER" id="PTHR47245">
    <property type="entry name" value="PEPTIDYLPROLYL ISOMERASE"/>
    <property type="match status" value="1"/>
</dbReference>
<dbReference type="EMBL" id="SJPH01000002">
    <property type="protein sequence ID" value="TWT47338.1"/>
    <property type="molecule type" value="Genomic_DNA"/>
</dbReference>
<feature type="domain" description="PpiC" evidence="9">
    <location>
        <begin position="475"/>
        <end position="568"/>
    </location>
</feature>
<feature type="region of interest" description="Disordered" evidence="7">
    <location>
        <begin position="54"/>
        <end position="73"/>
    </location>
</feature>
<dbReference type="InterPro" id="IPR046357">
    <property type="entry name" value="PPIase_dom_sf"/>
</dbReference>
<evidence type="ECO:0000256" key="5">
    <source>
        <dbReference type="ARBA" id="ARBA00023235"/>
    </source>
</evidence>
<evidence type="ECO:0000256" key="2">
    <source>
        <dbReference type="ARBA" id="ARBA00013194"/>
    </source>
</evidence>
<keyword evidence="4 6" id="KW-0697">Rotamase</keyword>
<dbReference type="PANTHER" id="PTHR47245:SF1">
    <property type="entry name" value="FOLDASE PROTEIN PRSA"/>
    <property type="match status" value="1"/>
</dbReference>
<keyword evidence="8" id="KW-0472">Membrane</keyword>
<dbReference type="OrthoDB" id="275776at2"/>
<gene>
    <name evidence="10" type="primary">prsA</name>
    <name evidence="10" type="ORF">Pla111_09510</name>
</gene>
<comment type="caution">
    <text evidence="10">The sequence shown here is derived from an EMBL/GenBank/DDBJ whole genome shotgun (WGS) entry which is preliminary data.</text>
</comment>
<feature type="compositionally biased region" description="Low complexity" evidence="7">
    <location>
        <begin position="64"/>
        <end position="73"/>
    </location>
</feature>
<dbReference type="InterPro" id="IPR000297">
    <property type="entry name" value="PPIase_PpiC"/>
</dbReference>
<feature type="region of interest" description="Disordered" evidence="7">
    <location>
        <begin position="618"/>
        <end position="643"/>
    </location>
</feature>
<name>A0A5C5W8W9_9BACT</name>
<proteinExistence type="predicted"/>
<keyword evidence="8" id="KW-1133">Transmembrane helix</keyword>
<dbReference type="AlphaFoldDB" id="A0A5C5W8W9"/>
<evidence type="ECO:0000256" key="3">
    <source>
        <dbReference type="ARBA" id="ARBA00022729"/>
    </source>
</evidence>
<dbReference type="GO" id="GO:0003755">
    <property type="term" value="F:peptidyl-prolyl cis-trans isomerase activity"/>
    <property type="evidence" value="ECO:0007669"/>
    <property type="project" value="UniProtKB-KW"/>
</dbReference>
<evidence type="ECO:0000256" key="6">
    <source>
        <dbReference type="PROSITE-ProRule" id="PRU00278"/>
    </source>
</evidence>
<keyword evidence="5 6" id="KW-0413">Isomerase</keyword>
<organism evidence="10 11">
    <name type="scientific">Botrimarina hoheduenensis</name>
    <dbReference type="NCBI Taxonomy" id="2528000"/>
    <lineage>
        <taxon>Bacteria</taxon>
        <taxon>Pseudomonadati</taxon>
        <taxon>Planctomycetota</taxon>
        <taxon>Planctomycetia</taxon>
        <taxon>Pirellulales</taxon>
        <taxon>Lacipirellulaceae</taxon>
        <taxon>Botrimarina</taxon>
    </lineage>
</organism>
<dbReference type="RefSeq" id="WP_146571884.1">
    <property type="nucleotide sequence ID" value="NZ_SJPH01000002.1"/>
</dbReference>
<evidence type="ECO:0000313" key="11">
    <source>
        <dbReference type="Proteomes" id="UP000318995"/>
    </source>
</evidence>
<dbReference type="Gene3D" id="1.10.4030.10">
    <property type="entry name" value="Porin chaperone SurA, peptide-binding domain"/>
    <property type="match status" value="1"/>
</dbReference>
<keyword evidence="11" id="KW-1185">Reference proteome</keyword>
<evidence type="ECO:0000256" key="8">
    <source>
        <dbReference type="SAM" id="Phobius"/>
    </source>
</evidence>
<accession>A0A5C5W8W9</accession>
<evidence type="ECO:0000313" key="10">
    <source>
        <dbReference type="EMBL" id="TWT47338.1"/>
    </source>
</evidence>
<feature type="domain" description="PpiC" evidence="9">
    <location>
        <begin position="199"/>
        <end position="290"/>
    </location>
</feature>
<dbReference type="InterPro" id="IPR050245">
    <property type="entry name" value="PrsA_foldase"/>
</dbReference>
<dbReference type="Proteomes" id="UP000318995">
    <property type="component" value="Unassembled WGS sequence"/>
</dbReference>
<keyword evidence="8" id="KW-0812">Transmembrane</keyword>
<feature type="transmembrane region" description="Helical" evidence="8">
    <location>
        <begin position="26"/>
        <end position="46"/>
    </location>
</feature>
<evidence type="ECO:0000256" key="1">
    <source>
        <dbReference type="ARBA" id="ARBA00000971"/>
    </source>
</evidence>
<feature type="compositionally biased region" description="Basic and acidic residues" evidence="7">
    <location>
        <begin position="626"/>
        <end position="635"/>
    </location>
</feature>
<dbReference type="InterPro" id="IPR027304">
    <property type="entry name" value="Trigger_fact/SurA_dom_sf"/>
</dbReference>
<keyword evidence="3" id="KW-0732">Signal</keyword>
<evidence type="ECO:0000259" key="9">
    <source>
        <dbReference type="PROSITE" id="PS50198"/>
    </source>
</evidence>
<evidence type="ECO:0000256" key="4">
    <source>
        <dbReference type="ARBA" id="ARBA00023110"/>
    </source>
</evidence>
<comment type="catalytic activity">
    <reaction evidence="1">
        <text>[protein]-peptidylproline (omega=180) = [protein]-peptidylproline (omega=0)</text>
        <dbReference type="Rhea" id="RHEA:16237"/>
        <dbReference type="Rhea" id="RHEA-COMP:10747"/>
        <dbReference type="Rhea" id="RHEA-COMP:10748"/>
        <dbReference type="ChEBI" id="CHEBI:83833"/>
        <dbReference type="ChEBI" id="CHEBI:83834"/>
        <dbReference type="EC" id="5.2.1.8"/>
    </reaction>
</comment>